<name>A0ABV3Q4P1_9BACL</name>
<evidence type="ECO:0000256" key="2">
    <source>
        <dbReference type="ARBA" id="ARBA00022771"/>
    </source>
</evidence>
<dbReference type="Proteomes" id="UP001556040">
    <property type="component" value="Unassembled WGS sequence"/>
</dbReference>
<organism evidence="5 6">
    <name type="scientific">Jeotgalibacillus marinus</name>
    <dbReference type="NCBI Taxonomy" id="86667"/>
    <lineage>
        <taxon>Bacteria</taxon>
        <taxon>Bacillati</taxon>
        <taxon>Bacillota</taxon>
        <taxon>Bacilli</taxon>
        <taxon>Bacillales</taxon>
        <taxon>Caryophanaceae</taxon>
        <taxon>Jeotgalibacillus</taxon>
    </lineage>
</organism>
<keyword evidence="6" id="KW-1185">Reference proteome</keyword>
<dbReference type="InterPro" id="IPR037274">
    <property type="entry name" value="Znf_CHY_sf"/>
</dbReference>
<feature type="domain" description="CHY-type" evidence="4">
    <location>
        <begin position="12"/>
        <end position="90"/>
    </location>
</feature>
<evidence type="ECO:0000256" key="1">
    <source>
        <dbReference type="ARBA" id="ARBA00022723"/>
    </source>
</evidence>
<sequence>MISHGIHIYGPAIDSETRCTHYHSEKDIIAIKFFCCKRYFPCVSCHEEDGGCNHAVWPKNQFDEKAVLCGSCGNEHSISTYLECKSSCPNCHASFNPGCSLHAYLYFDIS</sequence>
<dbReference type="InterPro" id="IPR008913">
    <property type="entry name" value="Znf_CHY"/>
</dbReference>
<protein>
    <submittedName>
        <fullName evidence="5">CHY zinc finger protein</fullName>
    </submittedName>
</protein>
<dbReference type="PANTHER" id="PTHR28082">
    <property type="entry name" value="ZINC FINGER PROTEIN"/>
    <property type="match status" value="1"/>
</dbReference>
<dbReference type="EMBL" id="JBFMIA010000009">
    <property type="protein sequence ID" value="MEW9502320.1"/>
    <property type="molecule type" value="Genomic_DNA"/>
</dbReference>
<evidence type="ECO:0000313" key="6">
    <source>
        <dbReference type="Proteomes" id="UP001556040"/>
    </source>
</evidence>
<comment type="caution">
    <text evidence="5">The sequence shown here is derived from an EMBL/GenBank/DDBJ whole genome shotgun (WGS) entry which is preliminary data.</text>
</comment>
<keyword evidence="1" id="KW-0479">Metal-binding</keyword>
<dbReference type="InterPro" id="IPR052604">
    <property type="entry name" value="Mito_Tim_assembly_helper"/>
</dbReference>
<dbReference type="PANTHER" id="PTHR28082:SF1">
    <property type="entry name" value="HELPER OF TIM PROTEIN 13"/>
    <property type="match status" value="1"/>
</dbReference>
<gene>
    <name evidence="5" type="ORF">AB1471_10990</name>
</gene>
<dbReference type="PROSITE" id="PS51266">
    <property type="entry name" value="ZF_CHY"/>
    <property type="match status" value="1"/>
</dbReference>
<evidence type="ECO:0000256" key="3">
    <source>
        <dbReference type="ARBA" id="ARBA00022833"/>
    </source>
</evidence>
<evidence type="ECO:0000259" key="4">
    <source>
        <dbReference type="PROSITE" id="PS51266"/>
    </source>
</evidence>
<proteinExistence type="predicted"/>
<keyword evidence="2" id="KW-0863">Zinc-finger</keyword>
<dbReference type="SUPFAM" id="SSF161219">
    <property type="entry name" value="CHY zinc finger-like"/>
    <property type="match status" value="1"/>
</dbReference>
<dbReference type="RefSeq" id="WP_367779813.1">
    <property type="nucleotide sequence ID" value="NZ_JBFMIA010000009.1"/>
</dbReference>
<reference evidence="5 6" key="1">
    <citation type="journal article" date="1979" name="Int. J. Syst. Evol. Microbiol.">
        <title>Bacillus globisporus subsp. marinus subsp. nov.</title>
        <authorList>
            <person name="Liu H."/>
        </authorList>
    </citation>
    <scope>NUCLEOTIDE SEQUENCE [LARGE SCALE GENOMIC DNA]</scope>
    <source>
        <strain evidence="5 6">DSM 1297</strain>
    </source>
</reference>
<accession>A0ABV3Q4P1</accession>
<keyword evidence="3" id="KW-0862">Zinc</keyword>
<dbReference type="PIRSF" id="PIRSF017292">
    <property type="entry name" value="UCP017292_Znf_CHY"/>
    <property type="match status" value="1"/>
</dbReference>
<evidence type="ECO:0000313" key="5">
    <source>
        <dbReference type="EMBL" id="MEW9502320.1"/>
    </source>
</evidence>
<dbReference type="InterPro" id="IPR016694">
    <property type="entry name" value="UCP017292"/>
</dbReference>
<dbReference type="Pfam" id="PF05495">
    <property type="entry name" value="zf-CHY"/>
    <property type="match status" value="1"/>
</dbReference>